<sequence>MPTSARSIASLSLSFGLVNVPVKLYSATEPGSDIRFNLLDKDGSRLKQQYVNERTQQVVERKDMVKGYEVEDNLFVLFQPEELKALEEGSSHVIQIVSFVPLASIDPLYYDKSYLLAPDRRGEKPYALLAQALRQSGRCALAKWAWKAKQYVAQVRANDNGLILQQLRYAEEVRSLNDLDIPKAEVSRPELQLALQLVEQIAADEFDPTEFHDEEKARVLAAIDEKVKGKQIVASSHDEEVAATSGQVIDLMEALRASLGGGAKKSVGKDSKPASNVSQLKPAPARKAAKRVAAEPEATPARKRATK</sequence>
<name>A0ABS8Y1L5_9BURK</name>
<evidence type="ECO:0000313" key="5">
    <source>
        <dbReference type="EMBL" id="MCE4556936.1"/>
    </source>
</evidence>
<dbReference type="PANTHER" id="PTHR41251">
    <property type="entry name" value="NON-HOMOLOGOUS END JOINING PROTEIN KU"/>
    <property type="match status" value="1"/>
</dbReference>
<comment type="function">
    <text evidence="2">With LigD forms a non-homologous end joining (NHEJ) DNA repair enzyme, which repairs dsDNA breaks with reduced fidelity. Binds linear dsDNA with 5'- and 3'- overhangs but not closed circular dsDNA nor ssDNA. Recruits and stimulates the ligase activity of LigD.</text>
</comment>
<dbReference type="RefSeq" id="WP_233374321.1">
    <property type="nucleotide sequence ID" value="NZ_JAJTWU010000009.1"/>
</dbReference>
<accession>A0ABS8Y1L5</accession>
<gene>
    <name evidence="2" type="primary">ku</name>
    <name evidence="5" type="ORF">LXT13_21290</name>
</gene>
<keyword evidence="2" id="KW-0234">DNA repair</keyword>
<organism evidence="5 6">
    <name type="scientific">Pelomonas cellulosilytica</name>
    <dbReference type="NCBI Taxonomy" id="2906762"/>
    <lineage>
        <taxon>Bacteria</taxon>
        <taxon>Pseudomonadati</taxon>
        <taxon>Pseudomonadota</taxon>
        <taxon>Betaproteobacteria</taxon>
        <taxon>Burkholderiales</taxon>
        <taxon>Sphaerotilaceae</taxon>
        <taxon>Roseateles</taxon>
    </lineage>
</organism>
<feature type="domain" description="Ku" evidence="4">
    <location>
        <begin position="56"/>
        <end position="184"/>
    </location>
</feature>
<dbReference type="InterPro" id="IPR006164">
    <property type="entry name" value="DNA_bd_Ku70/Ku80"/>
</dbReference>
<reference evidence="5 6" key="1">
    <citation type="submission" date="2021-12" db="EMBL/GenBank/DDBJ databases">
        <title>Genome seq of P8.</title>
        <authorList>
            <person name="Seo T."/>
        </authorList>
    </citation>
    <scope>NUCLEOTIDE SEQUENCE [LARGE SCALE GENOMIC DNA]</scope>
    <source>
        <strain evidence="5 6">P8</strain>
    </source>
</reference>
<feature type="region of interest" description="Disordered" evidence="3">
    <location>
        <begin position="260"/>
        <end position="307"/>
    </location>
</feature>
<evidence type="ECO:0000256" key="2">
    <source>
        <dbReference type="HAMAP-Rule" id="MF_01875"/>
    </source>
</evidence>
<dbReference type="InterPro" id="IPR016194">
    <property type="entry name" value="SPOC-like_C_dom_sf"/>
</dbReference>
<dbReference type="HAMAP" id="MF_01875">
    <property type="entry name" value="Prokaryotic_Ku"/>
    <property type="match status" value="1"/>
</dbReference>
<keyword evidence="1 2" id="KW-0238">DNA-binding</keyword>
<proteinExistence type="inferred from homology"/>
<dbReference type="SUPFAM" id="SSF100939">
    <property type="entry name" value="SPOC domain-like"/>
    <property type="match status" value="1"/>
</dbReference>
<keyword evidence="2" id="KW-0233">DNA recombination</keyword>
<dbReference type="EMBL" id="JAJTWU010000009">
    <property type="protein sequence ID" value="MCE4556936.1"/>
    <property type="molecule type" value="Genomic_DNA"/>
</dbReference>
<keyword evidence="6" id="KW-1185">Reference proteome</keyword>
<dbReference type="PANTHER" id="PTHR41251:SF1">
    <property type="entry name" value="NON-HOMOLOGOUS END JOINING PROTEIN KU"/>
    <property type="match status" value="1"/>
</dbReference>
<protein>
    <recommendedName>
        <fullName evidence="2">Non-homologous end joining protein Ku</fullName>
    </recommendedName>
</protein>
<dbReference type="SMART" id="SM00559">
    <property type="entry name" value="Ku78"/>
    <property type="match status" value="1"/>
</dbReference>
<dbReference type="Proteomes" id="UP001200741">
    <property type="component" value="Unassembled WGS sequence"/>
</dbReference>
<comment type="subunit">
    <text evidence="2">Homodimer. Interacts with LigD.</text>
</comment>
<dbReference type="PIRSF" id="PIRSF006493">
    <property type="entry name" value="Prok_Ku"/>
    <property type="match status" value="1"/>
</dbReference>
<comment type="similarity">
    <text evidence="2">Belongs to the prokaryotic Ku family.</text>
</comment>
<dbReference type="Gene3D" id="2.40.290.10">
    <property type="match status" value="1"/>
</dbReference>
<dbReference type="InterPro" id="IPR009187">
    <property type="entry name" value="Prok_Ku"/>
</dbReference>
<evidence type="ECO:0000256" key="1">
    <source>
        <dbReference type="ARBA" id="ARBA00023125"/>
    </source>
</evidence>
<dbReference type="CDD" id="cd00789">
    <property type="entry name" value="KU_like"/>
    <property type="match status" value="1"/>
</dbReference>
<evidence type="ECO:0000259" key="4">
    <source>
        <dbReference type="SMART" id="SM00559"/>
    </source>
</evidence>
<comment type="caution">
    <text evidence="5">The sequence shown here is derived from an EMBL/GenBank/DDBJ whole genome shotgun (WGS) entry which is preliminary data.</text>
</comment>
<evidence type="ECO:0000313" key="6">
    <source>
        <dbReference type="Proteomes" id="UP001200741"/>
    </source>
</evidence>
<evidence type="ECO:0000256" key="3">
    <source>
        <dbReference type="SAM" id="MobiDB-lite"/>
    </source>
</evidence>
<keyword evidence="2" id="KW-0227">DNA damage</keyword>
<dbReference type="Pfam" id="PF02735">
    <property type="entry name" value="Ku"/>
    <property type="match status" value="1"/>
</dbReference>
<dbReference type="NCBIfam" id="TIGR02772">
    <property type="entry name" value="Ku_bact"/>
    <property type="match status" value="1"/>
</dbReference>